<proteinExistence type="predicted"/>
<evidence type="ECO:0000313" key="3">
    <source>
        <dbReference type="Proteomes" id="UP000290288"/>
    </source>
</evidence>
<dbReference type="GO" id="GO:0016787">
    <property type="term" value="F:hydrolase activity"/>
    <property type="evidence" value="ECO:0007669"/>
    <property type="project" value="InterPro"/>
</dbReference>
<feature type="domain" description="Calcineurin-like phosphoesterase" evidence="1">
    <location>
        <begin position="7"/>
        <end position="253"/>
    </location>
</feature>
<dbReference type="Pfam" id="PF00149">
    <property type="entry name" value="Metallophos"/>
    <property type="match status" value="1"/>
</dbReference>
<dbReference type="Proteomes" id="UP000290288">
    <property type="component" value="Unassembled WGS sequence"/>
</dbReference>
<dbReference type="AlphaFoldDB" id="A0A4Q2D7T8"/>
<protein>
    <recommendedName>
        <fullName evidence="1">Calcineurin-like phosphoesterase domain-containing protein</fullName>
    </recommendedName>
</protein>
<name>A0A4Q2D7T8_9AGAR</name>
<accession>A0A4Q2D7T8</accession>
<dbReference type="Gene3D" id="3.60.21.10">
    <property type="match status" value="1"/>
</dbReference>
<dbReference type="PANTHER" id="PTHR37844">
    <property type="entry name" value="SER/THR PROTEIN PHOSPHATASE SUPERFAMILY (AFU_ORTHOLOGUE AFUA_1G14840)"/>
    <property type="match status" value="1"/>
</dbReference>
<gene>
    <name evidence="2" type="ORF">EST38_g10550</name>
</gene>
<dbReference type="SUPFAM" id="SSF56300">
    <property type="entry name" value="Metallo-dependent phosphatases"/>
    <property type="match status" value="1"/>
</dbReference>
<evidence type="ECO:0000313" key="2">
    <source>
        <dbReference type="EMBL" id="RXW15309.1"/>
    </source>
</evidence>
<comment type="caution">
    <text evidence="2">The sequence shown here is derived from an EMBL/GenBank/DDBJ whole genome shotgun (WGS) entry which is preliminary data.</text>
</comment>
<evidence type="ECO:0000259" key="1">
    <source>
        <dbReference type="Pfam" id="PF00149"/>
    </source>
</evidence>
<sequence>MVEIQLLSDLHLEVERGDNPLYEFDFPACAPNLALLGDIGWTRDERLFSWLEAQLSRFERVFFVSGNHEPSVATMVRIGTASSLIASPNVTAWFCTQEESEALLEAFAEKSVDLRETDKSKGEFIFLNRKRYDIGPNISILGCTLWASLNPENLDILSWSLTDFKRIVGFDPEGYQKAHETDLTWLKQSVETIRNEEPERKIVVFTHHAPTVEGTGDPKFIGGPTTSAFATELTTNPWWGSPIALWAFGHTHWCCDFERKGVRVVSNQKGYGDGAMGFDAKKVLAID</sequence>
<keyword evidence="3" id="KW-1185">Reference proteome</keyword>
<dbReference type="PANTHER" id="PTHR37844:SF2">
    <property type="entry name" value="SER_THR PROTEIN PHOSPHATASE SUPERFAMILY (AFU_ORTHOLOGUE AFUA_1G14840)"/>
    <property type="match status" value="1"/>
</dbReference>
<dbReference type="InterPro" id="IPR004843">
    <property type="entry name" value="Calcineurin-like_PHP"/>
</dbReference>
<organism evidence="2 3">
    <name type="scientific">Candolleomyces aberdarensis</name>
    <dbReference type="NCBI Taxonomy" id="2316362"/>
    <lineage>
        <taxon>Eukaryota</taxon>
        <taxon>Fungi</taxon>
        <taxon>Dikarya</taxon>
        <taxon>Basidiomycota</taxon>
        <taxon>Agaricomycotina</taxon>
        <taxon>Agaricomycetes</taxon>
        <taxon>Agaricomycetidae</taxon>
        <taxon>Agaricales</taxon>
        <taxon>Agaricineae</taxon>
        <taxon>Psathyrellaceae</taxon>
        <taxon>Candolleomyces</taxon>
    </lineage>
</organism>
<dbReference type="InterPro" id="IPR029052">
    <property type="entry name" value="Metallo-depent_PP-like"/>
</dbReference>
<reference evidence="2 3" key="1">
    <citation type="submission" date="2019-01" db="EMBL/GenBank/DDBJ databases">
        <title>Draft genome sequence of Psathyrella aberdarensis IHI B618.</title>
        <authorList>
            <person name="Buettner E."/>
            <person name="Kellner H."/>
        </authorList>
    </citation>
    <scope>NUCLEOTIDE SEQUENCE [LARGE SCALE GENOMIC DNA]</scope>
    <source>
        <strain evidence="2 3">IHI B618</strain>
    </source>
</reference>
<dbReference type="OrthoDB" id="550558at2759"/>
<dbReference type="EMBL" id="SDEE01000568">
    <property type="protein sequence ID" value="RXW15309.1"/>
    <property type="molecule type" value="Genomic_DNA"/>
</dbReference>